<evidence type="ECO:0000259" key="14">
    <source>
        <dbReference type="Pfam" id="PF02163"/>
    </source>
</evidence>
<comment type="subcellular location">
    <subcellularLocation>
        <location evidence="2">Cell membrane</location>
        <topology evidence="2">Multi-pass membrane protein</topology>
    </subcellularLocation>
</comment>
<organism evidence="15">
    <name type="scientific">marine metagenome</name>
    <dbReference type="NCBI Taxonomy" id="408172"/>
    <lineage>
        <taxon>unclassified sequences</taxon>
        <taxon>metagenomes</taxon>
        <taxon>ecological metagenomes</taxon>
    </lineage>
</organism>
<feature type="transmembrane region" description="Helical" evidence="13">
    <location>
        <begin position="165"/>
        <end position="190"/>
    </location>
</feature>
<dbReference type="GO" id="GO:0005886">
    <property type="term" value="C:plasma membrane"/>
    <property type="evidence" value="ECO:0007669"/>
    <property type="project" value="UniProtKB-SubCell"/>
</dbReference>
<proteinExistence type="inferred from homology"/>
<feature type="domain" description="Peptidase M50" evidence="14">
    <location>
        <begin position="115"/>
        <end position="156"/>
    </location>
</feature>
<evidence type="ECO:0000256" key="4">
    <source>
        <dbReference type="ARBA" id="ARBA00022475"/>
    </source>
</evidence>
<sequence>MGIVSLPIQLQLILLPCILFALTVHEYAHARVAYYLGDNTAYYQNRMNLNPFSHIDPMGFFVLYFVGFGWAKPVPVNMANFSNPRQDMMLVAIAGPASNIVLATIASLIYNNIFINAQFAQGLEFFIYINVLLALFNMLPIAPLDGSRILPLFIREPRTLYQIEYYGPRVLLGLIFIQILTGIPIIWSIIGVPIELILSLLIG</sequence>
<keyword evidence="5" id="KW-0645">Protease</keyword>
<evidence type="ECO:0000256" key="1">
    <source>
        <dbReference type="ARBA" id="ARBA00001947"/>
    </source>
</evidence>
<comment type="cofactor">
    <cofactor evidence="1">
        <name>Zn(2+)</name>
        <dbReference type="ChEBI" id="CHEBI:29105"/>
    </cofactor>
</comment>
<evidence type="ECO:0000256" key="13">
    <source>
        <dbReference type="SAM" id="Phobius"/>
    </source>
</evidence>
<evidence type="ECO:0000256" key="8">
    <source>
        <dbReference type="ARBA" id="ARBA00022801"/>
    </source>
</evidence>
<dbReference type="InterPro" id="IPR052348">
    <property type="entry name" value="Metallopeptidase_M50B"/>
</dbReference>
<dbReference type="EMBL" id="UINC01001383">
    <property type="protein sequence ID" value="SUZ79341.1"/>
    <property type="molecule type" value="Genomic_DNA"/>
</dbReference>
<name>A0A381QJ44_9ZZZZ</name>
<dbReference type="CDD" id="cd06158">
    <property type="entry name" value="S2P-M50_like_1"/>
    <property type="match status" value="1"/>
</dbReference>
<feature type="transmembrane region" description="Helical" evidence="13">
    <location>
        <begin position="91"/>
        <end position="113"/>
    </location>
</feature>
<evidence type="ECO:0000256" key="3">
    <source>
        <dbReference type="ARBA" id="ARBA00007931"/>
    </source>
</evidence>
<keyword evidence="8" id="KW-0378">Hydrolase</keyword>
<feature type="transmembrane region" description="Helical" evidence="13">
    <location>
        <begin position="125"/>
        <end position="144"/>
    </location>
</feature>
<evidence type="ECO:0000256" key="2">
    <source>
        <dbReference type="ARBA" id="ARBA00004651"/>
    </source>
</evidence>
<evidence type="ECO:0000256" key="5">
    <source>
        <dbReference type="ARBA" id="ARBA00022670"/>
    </source>
</evidence>
<evidence type="ECO:0000256" key="9">
    <source>
        <dbReference type="ARBA" id="ARBA00022833"/>
    </source>
</evidence>
<gene>
    <name evidence="15" type="ORF">METZ01_LOCUS32195</name>
</gene>
<keyword evidence="4" id="KW-1003">Cell membrane</keyword>
<dbReference type="PANTHER" id="PTHR35864">
    <property type="entry name" value="ZINC METALLOPROTEASE MJ0611-RELATED"/>
    <property type="match status" value="1"/>
</dbReference>
<dbReference type="InterPro" id="IPR044537">
    <property type="entry name" value="Rip2-like"/>
</dbReference>
<evidence type="ECO:0000256" key="7">
    <source>
        <dbReference type="ARBA" id="ARBA00022723"/>
    </source>
</evidence>
<evidence type="ECO:0000313" key="15">
    <source>
        <dbReference type="EMBL" id="SUZ79341.1"/>
    </source>
</evidence>
<keyword evidence="12 13" id="KW-0472">Membrane</keyword>
<dbReference type="GO" id="GO:0008237">
    <property type="term" value="F:metallopeptidase activity"/>
    <property type="evidence" value="ECO:0007669"/>
    <property type="project" value="UniProtKB-KW"/>
</dbReference>
<comment type="similarity">
    <text evidence="3">Belongs to the peptidase M50B family.</text>
</comment>
<dbReference type="PANTHER" id="PTHR35864:SF1">
    <property type="entry name" value="ZINC METALLOPROTEASE YWHC-RELATED"/>
    <property type="match status" value="1"/>
</dbReference>
<keyword evidence="11" id="KW-0482">Metalloprotease</keyword>
<keyword evidence="7" id="KW-0479">Metal-binding</keyword>
<keyword evidence="9" id="KW-0862">Zinc</keyword>
<dbReference type="InterPro" id="IPR008915">
    <property type="entry name" value="Peptidase_M50"/>
</dbReference>
<reference evidence="15" key="1">
    <citation type="submission" date="2018-05" db="EMBL/GenBank/DDBJ databases">
        <authorList>
            <person name="Lanie J.A."/>
            <person name="Ng W.-L."/>
            <person name="Kazmierczak K.M."/>
            <person name="Andrzejewski T.M."/>
            <person name="Davidsen T.M."/>
            <person name="Wayne K.J."/>
            <person name="Tettelin H."/>
            <person name="Glass J.I."/>
            <person name="Rusch D."/>
            <person name="Podicherti R."/>
            <person name="Tsui H.-C.T."/>
            <person name="Winkler M.E."/>
        </authorList>
    </citation>
    <scope>NUCLEOTIDE SEQUENCE</scope>
</reference>
<accession>A0A381QJ44</accession>
<evidence type="ECO:0000256" key="11">
    <source>
        <dbReference type="ARBA" id="ARBA00023049"/>
    </source>
</evidence>
<dbReference type="GO" id="GO:0046872">
    <property type="term" value="F:metal ion binding"/>
    <property type="evidence" value="ECO:0007669"/>
    <property type="project" value="UniProtKB-KW"/>
</dbReference>
<keyword evidence="6 13" id="KW-0812">Transmembrane</keyword>
<evidence type="ECO:0000256" key="10">
    <source>
        <dbReference type="ARBA" id="ARBA00022989"/>
    </source>
</evidence>
<evidence type="ECO:0000256" key="12">
    <source>
        <dbReference type="ARBA" id="ARBA00023136"/>
    </source>
</evidence>
<dbReference type="AlphaFoldDB" id="A0A381QJ44"/>
<feature type="transmembrane region" description="Helical" evidence="13">
    <location>
        <begin position="54"/>
        <end position="71"/>
    </location>
</feature>
<protein>
    <recommendedName>
        <fullName evidence="14">Peptidase M50 domain-containing protein</fullName>
    </recommendedName>
</protein>
<dbReference type="Pfam" id="PF02163">
    <property type="entry name" value="Peptidase_M50"/>
    <property type="match status" value="1"/>
</dbReference>
<dbReference type="GO" id="GO:0006508">
    <property type="term" value="P:proteolysis"/>
    <property type="evidence" value="ECO:0007669"/>
    <property type="project" value="UniProtKB-KW"/>
</dbReference>
<keyword evidence="10 13" id="KW-1133">Transmembrane helix</keyword>
<evidence type="ECO:0000256" key="6">
    <source>
        <dbReference type="ARBA" id="ARBA00022692"/>
    </source>
</evidence>